<dbReference type="HOGENOM" id="CLU_965310_0_0_9"/>
<reference evidence="1 2" key="1">
    <citation type="submission" date="2005-03" db="EMBL/GenBank/DDBJ databases">
        <title>Brevibacillus brevis strain 47, complete genome.</title>
        <authorList>
            <person name="Hosoyama A."/>
            <person name="Yamada R."/>
            <person name="Hongo Y."/>
            <person name="Terui Y."/>
            <person name="Ankai A."/>
            <person name="Masuyama W."/>
            <person name="Sekiguchi M."/>
            <person name="Takeda T."/>
            <person name="Asano K."/>
            <person name="Ohji S."/>
            <person name="Ichikawa N."/>
            <person name="Narita S."/>
            <person name="Aoki N."/>
            <person name="Miura H."/>
            <person name="Matsushita S."/>
            <person name="Sekigawa T."/>
            <person name="Yamagata H."/>
            <person name="Yoshikawa H."/>
            <person name="Udaka S."/>
            <person name="Tanikawa S."/>
            <person name="Fujita N."/>
        </authorList>
    </citation>
    <scope>NUCLEOTIDE SEQUENCE [LARGE SCALE GENOMIC DNA]</scope>
    <source>
        <strain evidence="2">47 / JCM 6285 / NBRC 100599</strain>
    </source>
</reference>
<name>C0Z7V0_BREBN</name>
<proteinExistence type="predicted"/>
<sequence length="288" mass="30738">MTHILNNMMHSQQQPQFFGAMSPAGAMFQQGFAGTNVQEVQHWNHGGHAQSIGTPSLGMSSGGAQAIFSPGFANTNVQEVRQLNNTGYPQQQQQQHFGYAQNPALHSLQNQSTGYAQGQQAGYIQAQPSYQQSVGQGSIFSPGFAGTNVQDVQARNQVGYSGYGGQAGYTNQAAYPPAMTGSIFSPGFANTNVQEVRQLNNTGYGMYGQQGQLQQSQLQQSQLQQSQLQQSQLQPQAYANQGYSNQAGAGAQAIFSPGFAGTNTQEVQQLNTPGQMAPHTGSIFPGTF</sequence>
<dbReference type="AlphaFoldDB" id="C0Z7V0"/>
<keyword evidence="2" id="KW-1185">Reference proteome</keyword>
<gene>
    <name evidence="1" type="ordered locus">BBR47_13660</name>
</gene>
<evidence type="ECO:0000313" key="1">
    <source>
        <dbReference type="EMBL" id="BAH42343.1"/>
    </source>
</evidence>
<organism evidence="1 2">
    <name type="scientific">Brevibacillus brevis (strain 47 / JCM 6285 / NBRC 100599)</name>
    <dbReference type="NCBI Taxonomy" id="358681"/>
    <lineage>
        <taxon>Bacteria</taxon>
        <taxon>Bacillati</taxon>
        <taxon>Bacillota</taxon>
        <taxon>Bacilli</taxon>
        <taxon>Bacillales</taxon>
        <taxon>Paenibacillaceae</taxon>
        <taxon>Brevibacillus</taxon>
    </lineage>
</organism>
<dbReference type="EMBL" id="AP008955">
    <property type="protein sequence ID" value="BAH42343.1"/>
    <property type="molecule type" value="Genomic_DNA"/>
</dbReference>
<accession>C0Z7V0</accession>
<evidence type="ECO:0000313" key="2">
    <source>
        <dbReference type="Proteomes" id="UP000001877"/>
    </source>
</evidence>
<protein>
    <submittedName>
        <fullName evidence="1">Uncharacterized protein</fullName>
    </submittedName>
</protein>
<dbReference type="Proteomes" id="UP000001877">
    <property type="component" value="Chromosome"/>
</dbReference>
<dbReference type="RefSeq" id="WP_012685092.1">
    <property type="nucleotide sequence ID" value="NC_012491.1"/>
</dbReference>
<dbReference type="KEGG" id="bbe:BBR47_13660"/>